<sequence>MTRSVTAMFLLVAAAALALPEGASAQQVLMDRGVRAGGLWCFPVARDSLQYVYLPASAKLATDDQGRPQFSFVRYVVNATADSARSATITEAKGGGILTFLVLLDTPESMIRDAERTLRGRYKKNEIVVRGPIVFQDGRYTLVSSVLKNASAGTATAEGTSGDAGAGTTEHAVIATGRAPVLEGNRLALSFDLDPEHASLLLQSFQMNTPDVSLVFDMTFEGLSEAYDADLTIDWSEVKQSQSFKAGASYYFIGADVDLAFDEMFKKHAINLRSSGSDASMEALLNTVYSKLLELMFRPVEPERIPPDQSGGLMDALSKIGNPNGPMGARKTTGFGASVGYQRKEIRSEGKSQLSFNHRSSVQRHSFVTFQMGDVHKRYGKDPHYFRAVNLGDPTFQQREVHVSVDAALLPDFDSYVNTVTVTLRKDHQNGEQTLREVVLDRASVKKGVEDLRMIYGWNGDEDRMAWLDYAYRTRWSFKGGGAFESDWKKTSAPMIDLFAPYEHRTVQLVGDQGALKSKGVRAVIVQLDYPFFGERRRPQMVVRPGEAIEEKQVQITLPLGQPDYEYAVTWQMEGNKRLTDKRRDSSGLIFVDELPVNANNGGGTQ</sequence>
<accession>A0A538T2V4</accession>
<gene>
    <name evidence="2" type="ORF">E6K75_05965</name>
</gene>
<dbReference type="AlphaFoldDB" id="A0A538T2V4"/>
<evidence type="ECO:0000313" key="2">
    <source>
        <dbReference type="EMBL" id="TMQ57960.1"/>
    </source>
</evidence>
<dbReference type="EMBL" id="VBOV01000145">
    <property type="protein sequence ID" value="TMQ57960.1"/>
    <property type="molecule type" value="Genomic_DNA"/>
</dbReference>
<evidence type="ECO:0000313" key="3">
    <source>
        <dbReference type="Proteomes" id="UP000320913"/>
    </source>
</evidence>
<keyword evidence="1" id="KW-0732">Signal</keyword>
<evidence type="ECO:0000256" key="1">
    <source>
        <dbReference type="SAM" id="SignalP"/>
    </source>
</evidence>
<protein>
    <recommendedName>
        <fullName evidence="4">VWA domain-containing protein</fullName>
    </recommendedName>
</protein>
<comment type="caution">
    <text evidence="2">The sequence shown here is derived from an EMBL/GenBank/DDBJ whole genome shotgun (WGS) entry which is preliminary data.</text>
</comment>
<reference evidence="2 3" key="1">
    <citation type="journal article" date="2019" name="Nat. Microbiol.">
        <title>Mediterranean grassland soil C-N compound turnover is dependent on rainfall and depth, and is mediated by genomically divergent microorganisms.</title>
        <authorList>
            <person name="Diamond S."/>
            <person name="Andeer P.F."/>
            <person name="Li Z."/>
            <person name="Crits-Christoph A."/>
            <person name="Burstein D."/>
            <person name="Anantharaman K."/>
            <person name="Lane K.R."/>
            <person name="Thomas B.C."/>
            <person name="Pan C."/>
            <person name="Northen T.R."/>
            <person name="Banfield J.F."/>
        </authorList>
    </citation>
    <scope>NUCLEOTIDE SEQUENCE [LARGE SCALE GENOMIC DNA]</scope>
    <source>
        <strain evidence="2">WS_5</strain>
    </source>
</reference>
<name>A0A538T2V4_UNCEI</name>
<proteinExistence type="predicted"/>
<feature type="signal peptide" evidence="1">
    <location>
        <begin position="1"/>
        <end position="25"/>
    </location>
</feature>
<evidence type="ECO:0008006" key="4">
    <source>
        <dbReference type="Google" id="ProtNLM"/>
    </source>
</evidence>
<feature type="chain" id="PRO_5022110158" description="VWA domain-containing protein" evidence="1">
    <location>
        <begin position="26"/>
        <end position="606"/>
    </location>
</feature>
<dbReference type="Proteomes" id="UP000320913">
    <property type="component" value="Unassembled WGS sequence"/>
</dbReference>
<organism evidence="2 3">
    <name type="scientific">Eiseniibacteriota bacterium</name>
    <dbReference type="NCBI Taxonomy" id="2212470"/>
    <lineage>
        <taxon>Bacteria</taxon>
        <taxon>Candidatus Eiseniibacteriota</taxon>
    </lineage>
</organism>